<comment type="caution">
    <text evidence="2">The sequence shown here is derived from an EMBL/GenBank/DDBJ whole genome shotgun (WGS) entry which is preliminary data.</text>
</comment>
<accession>A0AAN7XIK8</accession>
<reference evidence="2 3" key="1">
    <citation type="journal article" date="2023" name="Genes (Basel)">
        <title>Chromosome-Level Genome Assembly and Circadian Gene Repertoire of the Patagonia Blennie Eleginops maclovinus-The Closest Ancestral Proxy of Antarctic Cryonotothenioids.</title>
        <authorList>
            <person name="Cheng C.C."/>
            <person name="Rivera-Colon A.G."/>
            <person name="Minhas B.F."/>
            <person name="Wilson L."/>
            <person name="Rayamajhi N."/>
            <person name="Vargas-Chacoff L."/>
            <person name="Catchen J.M."/>
        </authorList>
    </citation>
    <scope>NUCLEOTIDE SEQUENCE [LARGE SCALE GENOMIC DNA]</scope>
    <source>
        <strain evidence="2">JMC-PN-2008</strain>
    </source>
</reference>
<evidence type="ECO:0000256" key="1">
    <source>
        <dbReference type="SAM" id="MobiDB-lite"/>
    </source>
</evidence>
<dbReference type="EMBL" id="JAUZQC010000013">
    <property type="protein sequence ID" value="KAK5861592.1"/>
    <property type="molecule type" value="Genomic_DNA"/>
</dbReference>
<proteinExistence type="predicted"/>
<keyword evidence="3" id="KW-1185">Reference proteome</keyword>
<dbReference type="Proteomes" id="UP001346869">
    <property type="component" value="Unassembled WGS sequence"/>
</dbReference>
<feature type="compositionally biased region" description="Polar residues" evidence="1">
    <location>
        <begin position="33"/>
        <end position="61"/>
    </location>
</feature>
<gene>
    <name evidence="2" type="ORF">PBY51_022975</name>
</gene>
<feature type="region of interest" description="Disordered" evidence="1">
    <location>
        <begin position="26"/>
        <end position="61"/>
    </location>
</feature>
<organism evidence="2 3">
    <name type="scientific">Eleginops maclovinus</name>
    <name type="common">Patagonian blennie</name>
    <name type="synonym">Eleginus maclovinus</name>
    <dbReference type="NCBI Taxonomy" id="56733"/>
    <lineage>
        <taxon>Eukaryota</taxon>
        <taxon>Metazoa</taxon>
        <taxon>Chordata</taxon>
        <taxon>Craniata</taxon>
        <taxon>Vertebrata</taxon>
        <taxon>Euteleostomi</taxon>
        <taxon>Actinopterygii</taxon>
        <taxon>Neopterygii</taxon>
        <taxon>Teleostei</taxon>
        <taxon>Neoteleostei</taxon>
        <taxon>Acanthomorphata</taxon>
        <taxon>Eupercaria</taxon>
        <taxon>Perciformes</taxon>
        <taxon>Notothenioidei</taxon>
        <taxon>Eleginopidae</taxon>
        <taxon>Eleginops</taxon>
    </lineage>
</organism>
<protein>
    <submittedName>
        <fullName evidence="2">Uncharacterized protein</fullName>
    </submittedName>
</protein>
<sequence>MNCTTLLNPIVYPACRYVVLKIRAAGKGEAQTEKSSTTCSQAKGQMDSRISQDGSALIPNPTQSVEVLQKEECGS</sequence>
<evidence type="ECO:0000313" key="2">
    <source>
        <dbReference type="EMBL" id="KAK5861592.1"/>
    </source>
</evidence>
<reference evidence="2 3" key="2">
    <citation type="journal article" date="2023" name="Mol. Biol. Evol.">
        <title>Genomics of Secondarily Temperate Adaptation in the Only Non-Antarctic Icefish.</title>
        <authorList>
            <person name="Rivera-Colon A.G."/>
            <person name="Rayamajhi N."/>
            <person name="Minhas B.F."/>
            <person name="Madrigal G."/>
            <person name="Bilyk K.T."/>
            <person name="Yoon V."/>
            <person name="Hune M."/>
            <person name="Gregory S."/>
            <person name="Cheng C.H.C."/>
            <person name="Catchen J.M."/>
        </authorList>
    </citation>
    <scope>NUCLEOTIDE SEQUENCE [LARGE SCALE GENOMIC DNA]</scope>
    <source>
        <strain evidence="2">JMC-PN-2008</strain>
    </source>
</reference>
<name>A0AAN7XIK8_ELEMC</name>
<dbReference type="AlphaFoldDB" id="A0AAN7XIK8"/>
<evidence type="ECO:0000313" key="3">
    <source>
        <dbReference type="Proteomes" id="UP001346869"/>
    </source>
</evidence>